<protein>
    <submittedName>
        <fullName evidence="4">Uncharacterized protein</fullName>
    </submittedName>
</protein>
<evidence type="ECO:0000256" key="1">
    <source>
        <dbReference type="SAM" id="Phobius"/>
    </source>
</evidence>
<dbReference type="WBParaSite" id="PSU_v2.g7717.t1">
    <property type="protein sequence ID" value="PSU_v2.g7717.t1"/>
    <property type="gene ID" value="PSU_v2.g7717"/>
</dbReference>
<organism evidence="3 4">
    <name type="scientific">Panagrolaimus superbus</name>
    <dbReference type="NCBI Taxonomy" id="310955"/>
    <lineage>
        <taxon>Eukaryota</taxon>
        <taxon>Metazoa</taxon>
        <taxon>Ecdysozoa</taxon>
        <taxon>Nematoda</taxon>
        <taxon>Chromadorea</taxon>
        <taxon>Rhabditida</taxon>
        <taxon>Tylenchina</taxon>
        <taxon>Panagrolaimomorpha</taxon>
        <taxon>Panagrolaimoidea</taxon>
        <taxon>Panagrolaimidae</taxon>
        <taxon>Panagrolaimus</taxon>
    </lineage>
</organism>
<keyword evidence="3" id="KW-1185">Reference proteome</keyword>
<accession>A0A914Z5V0</accession>
<evidence type="ECO:0000313" key="3">
    <source>
        <dbReference type="Proteomes" id="UP000887577"/>
    </source>
</evidence>
<keyword evidence="1" id="KW-1133">Transmembrane helix</keyword>
<proteinExistence type="predicted"/>
<keyword evidence="1" id="KW-0472">Membrane</keyword>
<feature type="signal peptide" evidence="2">
    <location>
        <begin position="1"/>
        <end position="18"/>
    </location>
</feature>
<name>A0A914Z5V0_9BILA</name>
<dbReference type="Proteomes" id="UP000887577">
    <property type="component" value="Unplaced"/>
</dbReference>
<feature type="chain" id="PRO_5037528586" evidence="2">
    <location>
        <begin position="19"/>
        <end position="143"/>
    </location>
</feature>
<dbReference type="AlphaFoldDB" id="A0A914Z5V0"/>
<feature type="transmembrane region" description="Helical" evidence="1">
    <location>
        <begin position="124"/>
        <end position="142"/>
    </location>
</feature>
<keyword evidence="1" id="KW-0812">Transmembrane</keyword>
<sequence>MKSVIFVVFAALIASTAAIKCQKWSKEGGHAVVLGNNIDCAGICVMGIVNKGHDLYYEGDCSSDKTKKECHNYIEDGNQAFACACDMNECNNYPELLKHANENKAGAHLGATLPVLTGNSASSLSLFGSAFVFAIAAVFGLIL</sequence>
<evidence type="ECO:0000256" key="2">
    <source>
        <dbReference type="SAM" id="SignalP"/>
    </source>
</evidence>
<reference evidence="4" key="1">
    <citation type="submission" date="2022-11" db="UniProtKB">
        <authorList>
            <consortium name="WormBaseParasite"/>
        </authorList>
    </citation>
    <scope>IDENTIFICATION</scope>
</reference>
<evidence type="ECO:0000313" key="4">
    <source>
        <dbReference type="WBParaSite" id="PSU_v2.g7717.t1"/>
    </source>
</evidence>
<keyword evidence="2" id="KW-0732">Signal</keyword>